<protein>
    <submittedName>
        <fullName evidence="3">Uncharacterized protein</fullName>
    </submittedName>
</protein>
<evidence type="ECO:0000256" key="2">
    <source>
        <dbReference type="SAM" id="Phobius"/>
    </source>
</evidence>
<name>A0A8J4DSY5_9ACTN</name>
<reference evidence="3" key="1">
    <citation type="submission" date="2021-01" db="EMBL/GenBank/DDBJ databases">
        <title>Whole genome shotgun sequence of Virgisporangium aliadipatigenens NBRC 105644.</title>
        <authorList>
            <person name="Komaki H."/>
            <person name="Tamura T."/>
        </authorList>
    </citation>
    <scope>NUCLEOTIDE SEQUENCE</scope>
    <source>
        <strain evidence="3">NBRC 105644</strain>
    </source>
</reference>
<keyword evidence="4" id="KW-1185">Reference proteome</keyword>
<evidence type="ECO:0000313" key="4">
    <source>
        <dbReference type="Proteomes" id="UP000619260"/>
    </source>
</evidence>
<keyword evidence="2" id="KW-1133">Transmembrane helix</keyword>
<comment type="caution">
    <text evidence="3">The sequence shown here is derived from an EMBL/GenBank/DDBJ whole genome shotgun (WGS) entry which is preliminary data.</text>
</comment>
<dbReference type="EMBL" id="BOPF01000030">
    <property type="protein sequence ID" value="GIJ49735.1"/>
    <property type="molecule type" value="Genomic_DNA"/>
</dbReference>
<sequence>MAESPPDRLTDAERHLFALAADAAGNRAKSLDFDATEGWEAVQRRGVSNRRRGELRKVALDVRRSFHLVPFGLSAAIVWAAFLYQANPPFGFLGGLVLVGAVVFMAFMGYAHLRRSNAASLMAAATALLMIVGGFAAIASKSENGIPSDSGRAGPVEAVPAPSEPSAMPGPWRTDGGVSLLSLTKITGIARQGPVSIAGRSFSDGVTIPCGSSAAGYNNVLWNVEHYKRFSAIVGIPSELPGGVALSIAFMDQAGRLLDSYDLSAGETKIVSIAVYDYLQISCQPVSNSPNGYIPVSAAIGAPELFES</sequence>
<proteinExistence type="predicted"/>
<evidence type="ECO:0000313" key="3">
    <source>
        <dbReference type="EMBL" id="GIJ49735.1"/>
    </source>
</evidence>
<keyword evidence="2" id="KW-0812">Transmembrane</keyword>
<accession>A0A8J4DSY5</accession>
<feature type="transmembrane region" description="Helical" evidence="2">
    <location>
        <begin position="66"/>
        <end position="84"/>
    </location>
</feature>
<feature type="region of interest" description="Disordered" evidence="1">
    <location>
        <begin position="145"/>
        <end position="168"/>
    </location>
</feature>
<dbReference type="Proteomes" id="UP000619260">
    <property type="component" value="Unassembled WGS sequence"/>
</dbReference>
<feature type="transmembrane region" description="Helical" evidence="2">
    <location>
        <begin position="90"/>
        <end position="111"/>
    </location>
</feature>
<dbReference type="RefSeq" id="WP_203903201.1">
    <property type="nucleotide sequence ID" value="NZ_BOPF01000030.1"/>
</dbReference>
<gene>
    <name evidence="3" type="ORF">Val02_66210</name>
</gene>
<dbReference type="AlphaFoldDB" id="A0A8J4DSY5"/>
<feature type="transmembrane region" description="Helical" evidence="2">
    <location>
        <begin position="118"/>
        <end position="139"/>
    </location>
</feature>
<keyword evidence="2" id="KW-0472">Membrane</keyword>
<organism evidence="3 4">
    <name type="scientific">Virgisporangium aliadipatigenens</name>
    <dbReference type="NCBI Taxonomy" id="741659"/>
    <lineage>
        <taxon>Bacteria</taxon>
        <taxon>Bacillati</taxon>
        <taxon>Actinomycetota</taxon>
        <taxon>Actinomycetes</taxon>
        <taxon>Micromonosporales</taxon>
        <taxon>Micromonosporaceae</taxon>
        <taxon>Virgisporangium</taxon>
    </lineage>
</organism>
<evidence type="ECO:0000256" key="1">
    <source>
        <dbReference type="SAM" id="MobiDB-lite"/>
    </source>
</evidence>